<dbReference type="AlphaFoldDB" id="M3IPC9"/>
<evidence type="ECO:0000256" key="1">
    <source>
        <dbReference type="SAM" id="Phobius"/>
    </source>
</evidence>
<name>M3IPC9_LEPIT</name>
<reference evidence="2 3" key="1">
    <citation type="submission" date="2013-02" db="EMBL/GenBank/DDBJ databases">
        <authorList>
            <person name="Harkins D.M."/>
            <person name="Durkin A.S."/>
            <person name="Brinkac L.M."/>
            <person name="Haft D.H."/>
            <person name="Selengut J.D."/>
            <person name="Sanka R."/>
            <person name="DePew J."/>
            <person name="Purushe J."/>
            <person name="Tulsiani S.M."/>
            <person name="Graham G.C."/>
            <person name="Burns M.-A."/>
            <person name="Dohnt M.F."/>
            <person name="Smythe L.D."/>
            <person name="McKay D.B."/>
            <person name="Craig S.B."/>
            <person name="Vinetz J.M."/>
            <person name="Sutton G.G."/>
            <person name="Nierman W.C."/>
            <person name="Fouts D.E."/>
        </authorList>
    </citation>
    <scope>NUCLEOTIDE SEQUENCE [LARGE SCALE GENOMIC DNA]</scope>
    <source>
        <strain evidence="2 3">LT2050</strain>
    </source>
</reference>
<comment type="caution">
    <text evidence="2">The sequence shown here is derived from an EMBL/GenBank/DDBJ whole genome shotgun (WGS) entry which is preliminary data.</text>
</comment>
<evidence type="ECO:0000313" key="3">
    <source>
        <dbReference type="Proteomes" id="UP000011778"/>
    </source>
</evidence>
<dbReference type="Proteomes" id="UP000011778">
    <property type="component" value="Unassembled WGS sequence"/>
</dbReference>
<keyword evidence="1" id="KW-1133">Transmembrane helix</keyword>
<keyword evidence="1" id="KW-0472">Membrane</keyword>
<feature type="transmembrane region" description="Helical" evidence="1">
    <location>
        <begin position="22"/>
        <end position="46"/>
    </location>
</feature>
<sequence>MFTVSIAFLIFWKLEDDSVADLLYWIITGSIFLIFLFKLAFVSSILPYEIWK</sequence>
<proteinExistence type="predicted"/>
<evidence type="ECO:0000313" key="2">
    <source>
        <dbReference type="EMBL" id="EMG22467.1"/>
    </source>
</evidence>
<gene>
    <name evidence="2" type="ORF">LEP1GSC150_0644</name>
</gene>
<keyword evidence="1" id="KW-0812">Transmembrane</keyword>
<protein>
    <submittedName>
        <fullName evidence="2">Uncharacterized protein</fullName>
    </submittedName>
</protein>
<organism evidence="2 3">
    <name type="scientific">Leptospira interrogans serovar Copenhageni str. LT2050</name>
    <dbReference type="NCBI Taxonomy" id="1001598"/>
    <lineage>
        <taxon>Bacteria</taxon>
        <taxon>Pseudomonadati</taxon>
        <taxon>Spirochaetota</taxon>
        <taxon>Spirochaetia</taxon>
        <taxon>Leptospirales</taxon>
        <taxon>Leptospiraceae</taxon>
        <taxon>Leptospira</taxon>
    </lineage>
</organism>
<accession>M3IPC9</accession>
<dbReference type="EMBL" id="AFMD02000209">
    <property type="protein sequence ID" value="EMG22467.1"/>
    <property type="molecule type" value="Genomic_DNA"/>
</dbReference>